<accession>A0AAD3S714</accession>
<evidence type="ECO:0000313" key="3">
    <source>
        <dbReference type="Proteomes" id="UP001279734"/>
    </source>
</evidence>
<dbReference type="AlphaFoldDB" id="A0AAD3S714"/>
<keyword evidence="1" id="KW-0472">Membrane</keyword>
<keyword evidence="3" id="KW-1185">Reference proteome</keyword>
<comment type="caution">
    <text evidence="2">The sequence shown here is derived from an EMBL/GenBank/DDBJ whole genome shotgun (WGS) entry which is preliminary data.</text>
</comment>
<dbReference type="EMBL" id="BSYO01000006">
    <property type="protein sequence ID" value="GMH05677.1"/>
    <property type="molecule type" value="Genomic_DNA"/>
</dbReference>
<name>A0AAD3S714_NEPGR</name>
<gene>
    <name evidence="2" type="ORF">Nepgr_007517</name>
</gene>
<evidence type="ECO:0000313" key="2">
    <source>
        <dbReference type="EMBL" id="GMH05677.1"/>
    </source>
</evidence>
<keyword evidence="1" id="KW-1133">Transmembrane helix</keyword>
<sequence length="132" mass="14208">MKRQHSLLFDAVDGVTSTALTSFLLLILMAGESAKTATATAKAIIPMSASASTSAINTLLLFDDLEFNKLFGQIELDMKTSYPWRRLLHSSSLAVGLLASWLATGLSSMAGAMSGWQSFLTDLLLIFVLYNA</sequence>
<keyword evidence="1" id="KW-0812">Transmembrane</keyword>
<feature type="transmembrane region" description="Helical" evidence="1">
    <location>
        <begin position="83"/>
        <end position="103"/>
    </location>
</feature>
<protein>
    <submittedName>
        <fullName evidence="2">Uncharacterized protein</fullName>
    </submittedName>
</protein>
<dbReference type="Proteomes" id="UP001279734">
    <property type="component" value="Unassembled WGS sequence"/>
</dbReference>
<evidence type="ECO:0000256" key="1">
    <source>
        <dbReference type="SAM" id="Phobius"/>
    </source>
</evidence>
<proteinExistence type="predicted"/>
<organism evidence="2 3">
    <name type="scientific">Nepenthes gracilis</name>
    <name type="common">Slender pitcher plant</name>
    <dbReference type="NCBI Taxonomy" id="150966"/>
    <lineage>
        <taxon>Eukaryota</taxon>
        <taxon>Viridiplantae</taxon>
        <taxon>Streptophyta</taxon>
        <taxon>Embryophyta</taxon>
        <taxon>Tracheophyta</taxon>
        <taxon>Spermatophyta</taxon>
        <taxon>Magnoliopsida</taxon>
        <taxon>eudicotyledons</taxon>
        <taxon>Gunneridae</taxon>
        <taxon>Pentapetalae</taxon>
        <taxon>Caryophyllales</taxon>
        <taxon>Nepenthaceae</taxon>
        <taxon>Nepenthes</taxon>
    </lineage>
</organism>
<reference evidence="2" key="1">
    <citation type="submission" date="2023-05" db="EMBL/GenBank/DDBJ databases">
        <title>Nepenthes gracilis genome sequencing.</title>
        <authorList>
            <person name="Fukushima K."/>
        </authorList>
    </citation>
    <scope>NUCLEOTIDE SEQUENCE</scope>
    <source>
        <strain evidence="2">SING2019-196</strain>
    </source>
</reference>
<feature type="transmembrane region" description="Helical" evidence="1">
    <location>
        <begin position="7"/>
        <end position="31"/>
    </location>
</feature>